<gene>
    <name evidence="6 8" type="primary">rlmB</name>
    <name evidence="8" type="ORF">GCM10008964_00360</name>
</gene>
<feature type="domain" description="RNA 2-O ribose methyltransferase substrate binding" evidence="7">
    <location>
        <begin position="35"/>
        <end position="111"/>
    </location>
</feature>
<organism evidence="8 9">
    <name type="scientific">Methylophaga marina</name>
    <dbReference type="NCBI Taxonomy" id="45495"/>
    <lineage>
        <taxon>Bacteria</taxon>
        <taxon>Pseudomonadati</taxon>
        <taxon>Pseudomonadota</taxon>
        <taxon>Gammaproteobacteria</taxon>
        <taxon>Thiotrichales</taxon>
        <taxon>Piscirickettsiaceae</taxon>
        <taxon>Methylophaga</taxon>
    </lineage>
</organism>
<dbReference type="Gene3D" id="3.40.1280.10">
    <property type="match status" value="1"/>
</dbReference>
<comment type="similarity">
    <text evidence="6">Belongs to the class IV-like SAM-binding methyltransferase superfamily. RNA methyltransferase TrmH family. RlmB subfamily.</text>
</comment>
<sequence>MLNYSLNPLLKDKSLKPIKRRKNKTAHHAPIDPDIIFGLHAVQAALDVPVSRVKEIWLAAERHDSRVENVLNAAQEQGVVVHHSERETLEKLAPDVQHQGCVAKCRPLESLDEKGLFDLLENLDEPPLLLILDGVQDPHNLGACLRTAEASGAHAVIAPKDRASGLTATAIKISSGSAERLPFVQVTNIARLMQELQQRGVWLIGTSGESETSLYQTKLTGPLAIVLGAEGKGIRRLTRENCDEVVFIPMQGEAESLNVSVAAGVCLFEAFRQRGL</sequence>
<comment type="catalytic activity">
    <reaction evidence="6">
        <text>guanosine(2251) in 23S rRNA + S-adenosyl-L-methionine = 2'-O-methylguanosine(2251) in 23S rRNA + S-adenosyl-L-homocysteine + H(+)</text>
        <dbReference type="Rhea" id="RHEA:24140"/>
        <dbReference type="Rhea" id="RHEA-COMP:10239"/>
        <dbReference type="Rhea" id="RHEA-COMP:10241"/>
        <dbReference type="ChEBI" id="CHEBI:15378"/>
        <dbReference type="ChEBI" id="CHEBI:57856"/>
        <dbReference type="ChEBI" id="CHEBI:59789"/>
        <dbReference type="ChEBI" id="CHEBI:74269"/>
        <dbReference type="ChEBI" id="CHEBI:74445"/>
        <dbReference type="EC" id="2.1.1.185"/>
    </reaction>
</comment>
<dbReference type="InterPro" id="IPR029026">
    <property type="entry name" value="tRNA_m1G_MTases_N"/>
</dbReference>
<keyword evidence="2 6" id="KW-0698">rRNA processing</keyword>
<dbReference type="EC" id="2.1.1.185" evidence="6"/>
<dbReference type="InterPro" id="IPR004441">
    <property type="entry name" value="rRNA_MeTrfase_TrmH"/>
</dbReference>
<evidence type="ECO:0000256" key="4">
    <source>
        <dbReference type="ARBA" id="ARBA00022679"/>
    </source>
</evidence>
<dbReference type="SMART" id="SM00967">
    <property type="entry name" value="SpoU_sub_bind"/>
    <property type="match status" value="1"/>
</dbReference>
<evidence type="ECO:0000256" key="3">
    <source>
        <dbReference type="ARBA" id="ARBA00022603"/>
    </source>
</evidence>
<name>A0ABP3CQN2_9GAMM</name>
<dbReference type="PANTHER" id="PTHR46429">
    <property type="entry name" value="23S RRNA (GUANOSINE-2'-O-)-METHYLTRANSFERASE RLMB"/>
    <property type="match status" value="1"/>
</dbReference>
<keyword evidence="4 6" id="KW-0808">Transferase</keyword>
<protein>
    <recommendedName>
        <fullName evidence="6">23S rRNA (guanosine-2'-O-)-methyltransferase RlmB</fullName>
        <ecNumber evidence="6">2.1.1.185</ecNumber>
    </recommendedName>
    <alternativeName>
        <fullName evidence="6">23S rRNA (guanosine2251 2'-O)-methyltransferase</fullName>
    </alternativeName>
    <alternativeName>
        <fullName evidence="6">23S rRNA Gm2251 2'-O-methyltransferase</fullName>
    </alternativeName>
</protein>
<keyword evidence="1 6" id="KW-0963">Cytoplasm</keyword>
<comment type="subcellular location">
    <subcellularLocation>
        <location evidence="6">Cytoplasm</location>
    </subcellularLocation>
</comment>
<dbReference type="Pfam" id="PF00588">
    <property type="entry name" value="SpoU_methylase"/>
    <property type="match status" value="1"/>
</dbReference>
<evidence type="ECO:0000256" key="1">
    <source>
        <dbReference type="ARBA" id="ARBA00022490"/>
    </source>
</evidence>
<evidence type="ECO:0000259" key="7">
    <source>
        <dbReference type="SMART" id="SM00967"/>
    </source>
</evidence>
<proteinExistence type="inferred from homology"/>
<keyword evidence="9" id="KW-1185">Reference proteome</keyword>
<evidence type="ECO:0000313" key="9">
    <source>
        <dbReference type="Proteomes" id="UP001501476"/>
    </source>
</evidence>
<evidence type="ECO:0000313" key="8">
    <source>
        <dbReference type="EMBL" id="GAA0212952.1"/>
    </source>
</evidence>
<feature type="binding site" evidence="6">
    <location>
        <position position="248"/>
    </location>
    <ligand>
        <name>S-adenosyl-L-methionine</name>
        <dbReference type="ChEBI" id="CHEBI:59789"/>
    </ligand>
</feature>
<dbReference type="EMBL" id="BAAADG010000001">
    <property type="protein sequence ID" value="GAA0212952.1"/>
    <property type="molecule type" value="Genomic_DNA"/>
</dbReference>
<dbReference type="Proteomes" id="UP001501476">
    <property type="component" value="Unassembled WGS sequence"/>
</dbReference>
<evidence type="ECO:0000256" key="5">
    <source>
        <dbReference type="ARBA" id="ARBA00022691"/>
    </source>
</evidence>
<dbReference type="Gene3D" id="3.30.1330.30">
    <property type="match status" value="1"/>
</dbReference>
<dbReference type="NCBIfam" id="TIGR00186">
    <property type="entry name" value="rRNA_methyl_3"/>
    <property type="match status" value="1"/>
</dbReference>
<dbReference type="SUPFAM" id="SSF75217">
    <property type="entry name" value="alpha/beta knot"/>
    <property type="match status" value="1"/>
</dbReference>
<evidence type="ECO:0000256" key="6">
    <source>
        <dbReference type="HAMAP-Rule" id="MF_01887"/>
    </source>
</evidence>
<dbReference type="CDD" id="cd18103">
    <property type="entry name" value="SpoU-like_RlmB"/>
    <property type="match status" value="1"/>
</dbReference>
<keyword evidence="5 6" id="KW-0949">S-adenosyl-L-methionine</keyword>
<dbReference type="InterPro" id="IPR029064">
    <property type="entry name" value="Ribosomal_eL30-like_sf"/>
</dbReference>
<dbReference type="PANTHER" id="PTHR46429:SF1">
    <property type="entry name" value="23S RRNA (GUANOSINE-2'-O-)-METHYLTRANSFERASE RLMB"/>
    <property type="match status" value="1"/>
</dbReference>
<evidence type="ECO:0000256" key="2">
    <source>
        <dbReference type="ARBA" id="ARBA00022552"/>
    </source>
</evidence>
<dbReference type="HAMAP" id="MF_01887">
    <property type="entry name" value="23SrRNA_methyltr_B"/>
    <property type="match status" value="1"/>
</dbReference>
<accession>A0ABP3CQN2</accession>
<comment type="function">
    <text evidence="6">Specifically methylates the ribose of guanosine 2251 in 23S rRNA.</text>
</comment>
<keyword evidence="3 6" id="KW-0489">Methyltransferase</keyword>
<dbReference type="InterPro" id="IPR013123">
    <property type="entry name" value="SpoU_subst-bd"/>
</dbReference>
<reference evidence="9" key="1">
    <citation type="journal article" date="2019" name="Int. J. Syst. Evol. Microbiol.">
        <title>The Global Catalogue of Microorganisms (GCM) 10K type strain sequencing project: providing services to taxonomists for standard genome sequencing and annotation.</title>
        <authorList>
            <consortium name="The Broad Institute Genomics Platform"/>
            <consortium name="The Broad Institute Genome Sequencing Center for Infectious Disease"/>
            <person name="Wu L."/>
            <person name="Ma J."/>
        </authorList>
    </citation>
    <scope>NUCLEOTIDE SEQUENCE [LARGE SCALE GENOMIC DNA]</scope>
    <source>
        <strain evidence="9">JCM 6886</strain>
    </source>
</reference>
<dbReference type="InterPro" id="IPR029028">
    <property type="entry name" value="Alpha/beta_knot_MTases"/>
</dbReference>
<comment type="caution">
    <text evidence="8">The sequence shown here is derived from an EMBL/GenBank/DDBJ whole genome shotgun (WGS) entry which is preliminary data.</text>
</comment>
<dbReference type="Pfam" id="PF08032">
    <property type="entry name" value="SpoU_sub_bind"/>
    <property type="match status" value="1"/>
</dbReference>
<dbReference type="InterPro" id="IPR001537">
    <property type="entry name" value="SpoU_MeTrfase"/>
</dbReference>
<dbReference type="InterPro" id="IPR024915">
    <property type="entry name" value="23S_rRNA_MeTrfase_RlmB"/>
</dbReference>
<feature type="binding site" evidence="6">
    <location>
        <position position="228"/>
    </location>
    <ligand>
        <name>S-adenosyl-L-methionine</name>
        <dbReference type="ChEBI" id="CHEBI:59789"/>
    </ligand>
</feature>
<dbReference type="SUPFAM" id="SSF55315">
    <property type="entry name" value="L30e-like"/>
    <property type="match status" value="1"/>
</dbReference>
<feature type="binding site" evidence="6">
    <location>
        <position position="257"/>
    </location>
    <ligand>
        <name>S-adenosyl-L-methionine</name>
        <dbReference type="ChEBI" id="CHEBI:59789"/>
    </ligand>
</feature>